<dbReference type="PROSITE" id="PS51257">
    <property type="entry name" value="PROKAR_LIPOPROTEIN"/>
    <property type="match status" value="1"/>
</dbReference>
<dbReference type="InterPro" id="IPR050490">
    <property type="entry name" value="Bact_solute-bd_prot1"/>
</dbReference>
<keyword evidence="2 6" id="KW-0732">Signal</keyword>
<dbReference type="Pfam" id="PF01547">
    <property type="entry name" value="SBP_bac_1"/>
    <property type="match status" value="1"/>
</dbReference>
<evidence type="ECO:0000256" key="5">
    <source>
        <dbReference type="ARBA" id="ARBA00023288"/>
    </source>
</evidence>
<dbReference type="EMBL" id="JBHTAI010000037">
    <property type="protein sequence ID" value="MFC7153553.1"/>
    <property type="molecule type" value="Genomic_DNA"/>
</dbReference>
<evidence type="ECO:0000256" key="2">
    <source>
        <dbReference type="ARBA" id="ARBA00022729"/>
    </source>
</evidence>
<dbReference type="PANTHER" id="PTHR43649">
    <property type="entry name" value="ARABINOSE-BINDING PROTEIN-RELATED"/>
    <property type="match status" value="1"/>
</dbReference>
<evidence type="ECO:0000313" key="7">
    <source>
        <dbReference type="EMBL" id="MFC7153553.1"/>
    </source>
</evidence>
<evidence type="ECO:0000256" key="3">
    <source>
        <dbReference type="ARBA" id="ARBA00023136"/>
    </source>
</evidence>
<keyword evidence="1" id="KW-1003">Cell membrane</keyword>
<dbReference type="Proteomes" id="UP001596378">
    <property type="component" value="Unassembled WGS sequence"/>
</dbReference>
<organism evidence="7 8">
    <name type="scientific">Cohnella cellulosilytica</name>
    <dbReference type="NCBI Taxonomy" id="986710"/>
    <lineage>
        <taxon>Bacteria</taxon>
        <taxon>Bacillati</taxon>
        <taxon>Bacillota</taxon>
        <taxon>Bacilli</taxon>
        <taxon>Bacillales</taxon>
        <taxon>Paenibacillaceae</taxon>
        <taxon>Cohnella</taxon>
    </lineage>
</organism>
<feature type="signal peptide" evidence="6">
    <location>
        <begin position="1"/>
        <end position="20"/>
    </location>
</feature>
<reference evidence="8" key="1">
    <citation type="journal article" date="2019" name="Int. J. Syst. Evol. Microbiol.">
        <title>The Global Catalogue of Microorganisms (GCM) 10K type strain sequencing project: providing services to taxonomists for standard genome sequencing and annotation.</title>
        <authorList>
            <consortium name="The Broad Institute Genomics Platform"/>
            <consortium name="The Broad Institute Genome Sequencing Center for Infectious Disease"/>
            <person name="Wu L."/>
            <person name="Ma J."/>
        </authorList>
    </citation>
    <scope>NUCLEOTIDE SEQUENCE [LARGE SCALE GENOMIC DNA]</scope>
    <source>
        <strain evidence="8">KCTC 12907</strain>
    </source>
</reference>
<comment type="caution">
    <text evidence="7">The sequence shown here is derived from an EMBL/GenBank/DDBJ whole genome shotgun (WGS) entry which is preliminary data.</text>
</comment>
<dbReference type="InterPro" id="IPR006059">
    <property type="entry name" value="SBP"/>
</dbReference>
<dbReference type="PANTHER" id="PTHR43649:SF33">
    <property type="entry name" value="POLYGALACTURONAN_RHAMNOGALACTURONAN-BINDING PROTEIN YTCQ"/>
    <property type="match status" value="1"/>
</dbReference>
<accession>A0ABW2FP67</accession>
<dbReference type="SUPFAM" id="SSF53850">
    <property type="entry name" value="Periplasmic binding protein-like II"/>
    <property type="match status" value="1"/>
</dbReference>
<dbReference type="RefSeq" id="WP_378050894.1">
    <property type="nucleotide sequence ID" value="NZ_JBHMDN010000030.1"/>
</dbReference>
<keyword evidence="8" id="KW-1185">Reference proteome</keyword>
<protein>
    <submittedName>
        <fullName evidence="7">ABC transporter substrate-binding protein</fullName>
    </submittedName>
</protein>
<keyword evidence="3" id="KW-0472">Membrane</keyword>
<keyword evidence="4" id="KW-0564">Palmitate</keyword>
<dbReference type="Gene3D" id="3.40.190.10">
    <property type="entry name" value="Periplasmic binding protein-like II"/>
    <property type="match status" value="2"/>
</dbReference>
<dbReference type="CDD" id="cd13581">
    <property type="entry name" value="PBP2_AlgQ_like_2"/>
    <property type="match status" value="1"/>
</dbReference>
<evidence type="ECO:0000256" key="6">
    <source>
        <dbReference type="SAM" id="SignalP"/>
    </source>
</evidence>
<evidence type="ECO:0000313" key="8">
    <source>
        <dbReference type="Proteomes" id="UP001596378"/>
    </source>
</evidence>
<gene>
    <name evidence="7" type="ORF">ACFQMJ_33925</name>
</gene>
<evidence type="ECO:0000256" key="4">
    <source>
        <dbReference type="ARBA" id="ARBA00023139"/>
    </source>
</evidence>
<keyword evidence="5" id="KW-0449">Lipoprotein</keyword>
<feature type="chain" id="PRO_5045575172" evidence="6">
    <location>
        <begin position="21"/>
        <end position="563"/>
    </location>
</feature>
<proteinExistence type="predicted"/>
<evidence type="ECO:0000256" key="1">
    <source>
        <dbReference type="ARBA" id="ARBA00022475"/>
    </source>
</evidence>
<sequence length="563" mass="62278">MRKSVKTSGLALLCLALALAGCSGGNNNKGNGASAVPSGSAAAGDGDIAAPAGEFPIVAEKTTLKVMVMGDANVESFEDNEFTRWYEEKTNVHVEWEVVPPSNALDKLNLTLTSGNLPDVIMNFNVPAAQQAIYGQEGVFVELTDLIEKFGTETKKMFASDPLIKQIATAPDGKIYALPYVSDCYHCTVIQKLWIYTPWLEKLALDMPTTTEEFHHVLKAFKEQDPNGNGKADEIPFAGSIATPGNNIDNFVMNAFIYDNITHDNFGLLLKDGKIDAAFNKPEWKEGLLYLHQLYADGLIAPESLTMDNSQLKQLGENPDVPLLGVVSGLHMGNFTQFYGESGRWLEYKAIPPLKGPQGVQIASNTPYTAVSGRYIITNAAKHPDVAMRWADAFYTQEVLLNGKYGREGIEWSKADADQMGIDGKPALFQALTPTSGAQKIHWYNSFPMNETNEFRLGWAVTDPDSVEPILYAETQKYEAFKNPNEDVIPPLYFTTEQSNEIANLKSTIDGQVREMNARFILGDAKLDSEWDAYVERLNSMNLKRMLEIYQEAYDTMKRNQAG</sequence>
<name>A0ABW2FP67_9BACL</name>